<keyword evidence="2" id="KW-0808">Transferase</keyword>
<organism evidence="2 3">
    <name type="scientific">Natronococcus occultus SP4</name>
    <dbReference type="NCBI Taxonomy" id="694430"/>
    <lineage>
        <taxon>Archaea</taxon>
        <taxon>Methanobacteriati</taxon>
        <taxon>Methanobacteriota</taxon>
        <taxon>Stenosarchaea group</taxon>
        <taxon>Halobacteria</taxon>
        <taxon>Halobacteriales</taxon>
        <taxon>Natrialbaceae</taxon>
        <taxon>Natronococcus</taxon>
    </lineage>
</organism>
<protein>
    <submittedName>
        <fullName evidence="2">Amidase, Asp-tRNAAsn/Glu-tRNAGln amidotransferase A subunit</fullName>
    </submittedName>
</protein>
<name>L0K658_9EURY</name>
<dbReference type="InterPro" id="IPR023631">
    <property type="entry name" value="Amidase_dom"/>
</dbReference>
<evidence type="ECO:0000259" key="1">
    <source>
        <dbReference type="Pfam" id="PF01425"/>
    </source>
</evidence>
<evidence type="ECO:0000313" key="3">
    <source>
        <dbReference type="Proteomes" id="UP000010878"/>
    </source>
</evidence>
<dbReference type="KEGG" id="nou:Natoc_4130"/>
<sequence>MTEKVKRRSSKDGLTNEEEIETSAHSSVFGRRSVLKAAGVAGAGSLVASTAAVGTSGSESFDLLETTVAEVHAAFEAGELTSRELTERYIERIDAYDDELNSVITVNEGAISRAEELDEAFAESGSVGPLHGIPLMVKDIFNTADLPTSGGNVLFEDTVPHTNAFVVERLREAGAIVLAKVNTGEFASGSLSSLGGQTFNPYDTERSPSGSSAGTGASVAANLGTIGIGTETSGSILGPSTANSLVGIQPTTGLISRDGIIPLSSTLDTAGPMTRTVADAARLLDVMVGYDPADRVTAEGASNIPEEPYMSFLEPGGLEGVRVGVPRGLIPDDPEETGIDVGQPAQVVERFESGLETIEACGATVVDPVEIPEELQEIAGELALDLITYEYRREFNAYLESLGDAAPVNSMQEVLDSETIEGSILGLFEAALEVDLEELDENVDYLGALRDQQTLREGMFAVLADDNLDALVYPTDNRTPAVVGEDREIPDAISPTMRTFSPAANFPSITVPAGYTSDPALPVGLSFLSRPFAEPDLIGMAAAYERASDLRRPPEGFGAL</sequence>
<dbReference type="RefSeq" id="WP_015323270.1">
    <property type="nucleotide sequence ID" value="NC_019976.1"/>
</dbReference>
<dbReference type="EMBL" id="CP003931">
    <property type="protein sequence ID" value="AGB39839.1"/>
    <property type="molecule type" value="Genomic_DNA"/>
</dbReference>
<keyword evidence="2" id="KW-0614">Plasmid</keyword>
<geneLocation type="plasmid" evidence="2">
    <name>2</name>
</geneLocation>
<feature type="domain" description="Amidase" evidence="1">
    <location>
        <begin position="84"/>
        <end position="537"/>
    </location>
</feature>
<keyword evidence="3" id="KW-1185">Reference proteome</keyword>
<dbReference type="Proteomes" id="UP000010878">
    <property type="component" value="Plasmid 2"/>
</dbReference>
<evidence type="ECO:0000313" key="2">
    <source>
        <dbReference type="EMBL" id="AGB39839.1"/>
    </source>
</evidence>
<dbReference type="InterPro" id="IPR036928">
    <property type="entry name" value="AS_sf"/>
</dbReference>
<proteinExistence type="predicted"/>
<dbReference type="PANTHER" id="PTHR42678">
    <property type="entry name" value="AMIDASE"/>
    <property type="match status" value="1"/>
</dbReference>
<dbReference type="Gene3D" id="3.90.1300.10">
    <property type="entry name" value="Amidase signature (AS) domain"/>
    <property type="match status" value="1"/>
</dbReference>
<reference evidence="2 3" key="1">
    <citation type="submission" date="2012-11" db="EMBL/GenBank/DDBJ databases">
        <title>FINISHED of Natronococcus occultus SP4, DSM 3396.</title>
        <authorList>
            <consortium name="DOE Joint Genome Institute"/>
            <person name="Eisen J."/>
            <person name="Huntemann M."/>
            <person name="Wei C.-L."/>
            <person name="Han J."/>
            <person name="Detter J.C."/>
            <person name="Han C."/>
            <person name="Tapia R."/>
            <person name="Chen A."/>
            <person name="Kyrpides N."/>
            <person name="Mavromatis K."/>
            <person name="Markowitz V."/>
            <person name="Szeto E."/>
            <person name="Ivanova N."/>
            <person name="Mikhailova N."/>
            <person name="Ovchinnikova G."/>
            <person name="Pagani I."/>
            <person name="Pati A."/>
            <person name="Goodwin L."/>
            <person name="Nordberg H.P."/>
            <person name="Cantor M.N."/>
            <person name="Hua S.X."/>
            <person name="Woyke T."/>
            <person name="Eisen J."/>
            <person name="Klenk H.-P."/>
            <person name="Klenk H.-P."/>
        </authorList>
    </citation>
    <scope>NUCLEOTIDE SEQUENCE [LARGE SCALE GENOMIC DNA]</scope>
    <source>
        <strain evidence="2 3">SP4</strain>
        <plasmid evidence="3">Plasmid 2</plasmid>
    </source>
</reference>
<dbReference type="AlphaFoldDB" id="L0K658"/>
<dbReference type="GeneID" id="14405857"/>
<dbReference type="OrthoDB" id="359273at2157"/>
<dbReference type="PANTHER" id="PTHR42678:SF34">
    <property type="entry name" value="OS04G0183300 PROTEIN"/>
    <property type="match status" value="1"/>
</dbReference>
<dbReference type="Pfam" id="PF01425">
    <property type="entry name" value="Amidase"/>
    <property type="match status" value="1"/>
</dbReference>
<gene>
    <name evidence="2" type="ORF">Natoc_4130</name>
</gene>
<dbReference type="SUPFAM" id="SSF75304">
    <property type="entry name" value="Amidase signature (AS) enzymes"/>
    <property type="match status" value="1"/>
</dbReference>
<dbReference type="HOGENOM" id="CLU_009600_14_1_2"/>
<accession>L0K658</accession>
<dbReference type="GO" id="GO:0016740">
    <property type="term" value="F:transferase activity"/>
    <property type="evidence" value="ECO:0007669"/>
    <property type="project" value="UniProtKB-KW"/>
</dbReference>